<evidence type="ECO:0008006" key="5">
    <source>
        <dbReference type="Google" id="ProtNLM"/>
    </source>
</evidence>
<feature type="domain" description="Peptidoglycan beta-N-acetylmuramidase NamZ C-terminal" evidence="2">
    <location>
        <begin position="210"/>
        <end position="370"/>
    </location>
</feature>
<accession>A0A0S8FVQ0</accession>
<dbReference type="EMBL" id="LJUJ01000007">
    <property type="protein sequence ID" value="KPK63995.1"/>
    <property type="molecule type" value="Genomic_DNA"/>
</dbReference>
<dbReference type="STRING" id="1703779.AMJ83_04780"/>
<name>A0A0S8FVQ0_UNCW3</name>
<dbReference type="GO" id="GO:0033922">
    <property type="term" value="F:peptidoglycan beta-N-acetylmuramidase activity"/>
    <property type="evidence" value="ECO:0007669"/>
    <property type="project" value="InterPro"/>
</dbReference>
<gene>
    <name evidence="3" type="ORF">AMJ83_04780</name>
</gene>
<feature type="domain" description="Peptidoglycan beta-N-acetylmuramidase NamZ N-terminal" evidence="1">
    <location>
        <begin position="6"/>
        <end position="206"/>
    </location>
</feature>
<dbReference type="AlphaFoldDB" id="A0A0S8FVQ0"/>
<dbReference type="Gene3D" id="3.40.50.12170">
    <property type="entry name" value="Uncharacterised protein PF07075, DUF1343"/>
    <property type="match status" value="1"/>
</dbReference>
<proteinExistence type="predicted"/>
<dbReference type="Proteomes" id="UP000051373">
    <property type="component" value="Unassembled WGS sequence"/>
</dbReference>
<evidence type="ECO:0000259" key="2">
    <source>
        <dbReference type="Pfam" id="PF20732"/>
    </source>
</evidence>
<dbReference type="PIRSF" id="PIRSF016719">
    <property type="entry name" value="UCP016719"/>
    <property type="match status" value="1"/>
</dbReference>
<dbReference type="InterPro" id="IPR048502">
    <property type="entry name" value="NamZ_N"/>
</dbReference>
<evidence type="ECO:0000313" key="4">
    <source>
        <dbReference type="Proteomes" id="UP000051373"/>
    </source>
</evidence>
<sequence>MKNMKIGLLTNTACCNSMLRPTISLFENHRRIDLKAIFAPEHGFSGALQDQVKSSDSFHRNRIKIHSLYGKKQIPEHEALRKVDAVIIDLIDIGTRYYTFTWSAMLMIREAAKIGKKVFILDRPNPLNGVTVQGPLIQSGYESFVGLYSIPIRHGMTIAELCTMFCRENDIRADIHVINATGWRRNNYADETHMTWTVPSPNMPHFSTALVYPGMCLLEGTNVSEGRGTTRPFETFGAPWVVPNQLTQALQKRSITGADFRPTYFIPTFNKYRGQLCGGVQIYVTNRRKFKPVLTGLEIIRTLIRLYPGKFQWRQPPYEFEKEKMPFDILVGNSWVRKAIENGRAVTAIQRRWLTALKNFKSLRKKYLIYSQS</sequence>
<dbReference type="PANTHER" id="PTHR42915:SF1">
    <property type="entry name" value="PEPTIDOGLYCAN BETA-N-ACETYLMURAMIDASE NAMZ"/>
    <property type="match status" value="1"/>
</dbReference>
<organism evidence="3 4">
    <name type="scientific">candidate division WOR_3 bacterium SM23_42</name>
    <dbReference type="NCBI Taxonomy" id="1703779"/>
    <lineage>
        <taxon>Bacteria</taxon>
        <taxon>Bacteria division WOR-3</taxon>
    </lineage>
</organism>
<dbReference type="Pfam" id="PF20732">
    <property type="entry name" value="NamZ_C"/>
    <property type="match status" value="1"/>
</dbReference>
<evidence type="ECO:0000313" key="3">
    <source>
        <dbReference type="EMBL" id="KPK63995.1"/>
    </source>
</evidence>
<dbReference type="PANTHER" id="PTHR42915">
    <property type="entry name" value="HYPOTHETICAL 460 KDA PROTEIN IN FEUA-SIGW INTERGENIC REGION [PRECURSOR]"/>
    <property type="match status" value="1"/>
</dbReference>
<dbReference type="PATRIC" id="fig|1703779.3.peg.1050"/>
<protein>
    <recommendedName>
        <fullName evidence="5">DUF1343 domain-containing protein</fullName>
    </recommendedName>
</protein>
<dbReference type="Pfam" id="PF07075">
    <property type="entry name" value="NamZ_N"/>
    <property type="match status" value="1"/>
</dbReference>
<dbReference type="Gene3D" id="3.90.1150.140">
    <property type="match status" value="1"/>
</dbReference>
<evidence type="ECO:0000259" key="1">
    <source>
        <dbReference type="Pfam" id="PF07075"/>
    </source>
</evidence>
<dbReference type="InterPro" id="IPR008302">
    <property type="entry name" value="NamZ"/>
</dbReference>
<comment type="caution">
    <text evidence="3">The sequence shown here is derived from an EMBL/GenBank/DDBJ whole genome shotgun (WGS) entry which is preliminary data.</text>
</comment>
<reference evidence="3 4" key="1">
    <citation type="journal article" date="2015" name="Microbiome">
        <title>Genomic resolution of linkages in carbon, nitrogen, and sulfur cycling among widespread estuary sediment bacteria.</title>
        <authorList>
            <person name="Baker B.J."/>
            <person name="Lazar C.S."/>
            <person name="Teske A.P."/>
            <person name="Dick G.J."/>
        </authorList>
    </citation>
    <scope>NUCLEOTIDE SEQUENCE [LARGE SCALE GENOMIC DNA]</scope>
    <source>
        <strain evidence="3">SM23_42</strain>
    </source>
</reference>
<dbReference type="InterPro" id="IPR048503">
    <property type="entry name" value="NamZ_C"/>
</dbReference>